<evidence type="ECO:0000313" key="1">
    <source>
        <dbReference type="EMBL" id="MBW87575.1"/>
    </source>
</evidence>
<name>A0A2P2J270_RHIMU</name>
<protein>
    <submittedName>
        <fullName evidence="1">Uncharacterized protein MANES_15G182500</fullName>
    </submittedName>
</protein>
<proteinExistence type="predicted"/>
<organism evidence="1">
    <name type="scientific">Rhizophora mucronata</name>
    <name type="common">Asiatic mangrove</name>
    <dbReference type="NCBI Taxonomy" id="61149"/>
    <lineage>
        <taxon>Eukaryota</taxon>
        <taxon>Viridiplantae</taxon>
        <taxon>Streptophyta</taxon>
        <taxon>Embryophyta</taxon>
        <taxon>Tracheophyta</taxon>
        <taxon>Spermatophyta</taxon>
        <taxon>Magnoliopsida</taxon>
        <taxon>eudicotyledons</taxon>
        <taxon>Gunneridae</taxon>
        <taxon>Pentapetalae</taxon>
        <taxon>rosids</taxon>
        <taxon>fabids</taxon>
        <taxon>Malpighiales</taxon>
        <taxon>Rhizophoraceae</taxon>
        <taxon>Rhizophora</taxon>
    </lineage>
</organism>
<dbReference type="AlphaFoldDB" id="A0A2P2J270"/>
<sequence>MRGGCCSRSRLPARRSRG</sequence>
<accession>A0A2P2J270</accession>
<dbReference type="EMBL" id="GGEC01007092">
    <property type="protein sequence ID" value="MBW87575.1"/>
    <property type="molecule type" value="Transcribed_RNA"/>
</dbReference>
<reference evidence="1" key="1">
    <citation type="submission" date="2018-02" db="EMBL/GenBank/DDBJ databases">
        <title>Rhizophora mucronata_Transcriptome.</title>
        <authorList>
            <person name="Meera S.P."/>
            <person name="Sreeshan A."/>
            <person name="Augustine A."/>
        </authorList>
    </citation>
    <scope>NUCLEOTIDE SEQUENCE</scope>
    <source>
        <tissue evidence="1">Leaf</tissue>
    </source>
</reference>